<dbReference type="SUPFAM" id="SSF57362">
    <property type="entry name" value="BPTI-like"/>
    <property type="match status" value="1"/>
</dbReference>
<gene>
    <name evidence="7" type="ORF">DGUA_6G006249</name>
</gene>
<dbReference type="PANTHER" id="PTHR10083:SF217">
    <property type="entry name" value="BOOPHILIN-H2"/>
    <property type="match status" value="1"/>
</dbReference>
<keyword evidence="5" id="KW-1015">Disulfide bond</keyword>
<evidence type="ECO:0000256" key="1">
    <source>
        <dbReference type="ARBA" id="ARBA00004613"/>
    </source>
</evidence>
<dbReference type="CDD" id="cd00109">
    <property type="entry name" value="Kunitz-type"/>
    <property type="match status" value="1"/>
</dbReference>
<organism evidence="7 8">
    <name type="scientific">Drosophila guanche</name>
    <name type="common">Fruit fly</name>
    <dbReference type="NCBI Taxonomy" id="7266"/>
    <lineage>
        <taxon>Eukaryota</taxon>
        <taxon>Metazoa</taxon>
        <taxon>Ecdysozoa</taxon>
        <taxon>Arthropoda</taxon>
        <taxon>Hexapoda</taxon>
        <taxon>Insecta</taxon>
        <taxon>Pterygota</taxon>
        <taxon>Neoptera</taxon>
        <taxon>Endopterygota</taxon>
        <taxon>Diptera</taxon>
        <taxon>Brachycera</taxon>
        <taxon>Muscomorpha</taxon>
        <taxon>Ephydroidea</taxon>
        <taxon>Drosophilidae</taxon>
        <taxon>Drosophila</taxon>
        <taxon>Sophophora</taxon>
    </lineage>
</organism>
<keyword evidence="2" id="KW-0964">Secreted</keyword>
<dbReference type="InterPro" id="IPR036880">
    <property type="entry name" value="Kunitz_BPTI_sf"/>
</dbReference>
<dbReference type="Gene3D" id="4.10.410.10">
    <property type="entry name" value="Pancreatic trypsin inhibitor Kunitz domain"/>
    <property type="match status" value="1"/>
</dbReference>
<dbReference type="OrthoDB" id="4473401at2759"/>
<dbReference type="GO" id="GO:0005615">
    <property type="term" value="C:extracellular space"/>
    <property type="evidence" value="ECO:0007669"/>
    <property type="project" value="TreeGrafter"/>
</dbReference>
<dbReference type="PRINTS" id="PR00759">
    <property type="entry name" value="BASICPTASE"/>
</dbReference>
<dbReference type="PROSITE" id="PS50279">
    <property type="entry name" value="BPTI_KUNITZ_2"/>
    <property type="match status" value="1"/>
</dbReference>
<dbReference type="InterPro" id="IPR002223">
    <property type="entry name" value="Kunitz_BPTI"/>
</dbReference>
<dbReference type="FunFam" id="4.10.410.10:FF:000020">
    <property type="entry name" value="Collagen, type VI, alpha 3"/>
    <property type="match status" value="1"/>
</dbReference>
<dbReference type="InterPro" id="IPR050098">
    <property type="entry name" value="TFPI/VKTCI-like"/>
</dbReference>
<sequence length="96" mass="11286">MDDDYAKLFVDFTIRQESCLFRPVYGRCKKFLKAYGYDFENNVCVQYLYSGCGGNTNRFSSMKECRKLCVVNRDNVIKNVRDKDPYPSPDFVPVWP</sequence>
<evidence type="ECO:0000259" key="6">
    <source>
        <dbReference type="PROSITE" id="PS50279"/>
    </source>
</evidence>
<dbReference type="GO" id="GO:0004867">
    <property type="term" value="F:serine-type endopeptidase inhibitor activity"/>
    <property type="evidence" value="ECO:0007669"/>
    <property type="project" value="UniProtKB-KW"/>
</dbReference>
<dbReference type="PANTHER" id="PTHR10083">
    <property type="entry name" value="KUNITZ-TYPE PROTEASE INHIBITOR-RELATED"/>
    <property type="match status" value="1"/>
</dbReference>
<dbReference type="EMBL" id="OUUW01000005">
    <property type="protein sequence ID" value="SPP81247.1"/>
    <property type="molecule type" value="Genomic_DNA"/>
</dbReference>
<dbReference type="AlphaFoldDB" id="A0A3B0JFY3"/>
<keyword evidence="4" id="KW-0722">Serine protease inhibitor</keyword>
<reference evidence="8" key="1">
    <citation type="submission" date="2018-01" db="EMBL/GenBank/DDBJ databases">
        <authorList>
            <person name="Alioto T."/>
            <person name="Alioto T."/>
        </authorList>
    </citation>
    <scope>NUCLEOTIDE SEQUENCE [LARGE SCALE GENOMIC DNA]</scope>
</reference>
<dbReference type="SMART" id="SM00131">
    <property type="entry name" value="KU"/>
    <property type="match status" value="1"/>
</dbReference>
<evidence type="ECO:0000256" key="2">
    <source>
        <dbReference type="ARBA" id="ARBA00022525"/>
    </source>
</evidence>
<name>A0A3B0JFY3_DROGU</name>
<feature type="domain" description="BPTI/Kunitz inhibitor" evidence="6">
    <location>
        <begin position="19"/>
        <end position="69"/>
    </location>
</feature>
<evidence type="ECO:0000256" key="5">
    <source>
        <dbReference type="ARBA" id="ARBA00023157"/>
    </source>
</evidence>
<dbReference type="Proteomes" id="UP000268350">
    <property type="component" value="Unassembled WGS sequence"/>
</dbReference>
<keyword evidence="8" id="KW-1185">Reference proteome</keyword>
<protein>
    <submittedName>
        <fullName evidence="7">Blast:Tissue factor pathway inhibitor</fullName>
    </submittedName>
</protein>
<proteinExistence type="predicted"/>
<evidence type="ECO:0000313" key="7">
    <source>
        <dbReference type="EMBL" id="SPP81247.1"/>
    </source>
</evidence>
<dbReference type="Pfam" id="PF00014">
    <property type="entry name" value="Kunitz_BPTI"/>
    <property type="match status" value="1"/>
</dbReference>
<evidence type="ECO:0000256" key="3">
    <source>
        <dbReference type="ARBA" id="ARBA00022690"/>
    </source>
</evidence>
<accession>A0A3B0JFY3</accession>
<comment type="subcellular location">
    <subcellularLocation>
        <location evidence="1">Secreted</location>
    </subcellularLocation>
</comment>
<keyword evidence="3" id="KW-0646">Protease inhibitor</keyword>
<evidence type="ECO:0000313" key="8">
    <source>
        <dbReference type="Proteomes" id="UP000268350"/>
    </source>
</evidence>
<dbReference type="OMA" id="VYGRCEE"/>
<evidence type="ECO:0000256" key="4">
    <source>
        <dbReference type="ARBA" id="ARBA00022900"/>
    </source>
</evidence>